<proteinExistence type="predicted"/>
<evidence type="ECO:0000313" key="1">
    <source>
        <dbReference type="EMBL" id="KAH7842516.1"/>
    </source>
</evidence>
<name>A0ACB7XNJ1_9ERIC</name>
<evidence type="ECO:0000313" key="2">
    <source>
        <dbReference type="Proteomes" id="UP000828048"/>
    </source>
</evidence>
<accession>A0ACB7XNJ1</accession>
<keyword evidence="2" id="KW-1185">Reference proteome</keyword>
<dbReference type="Proteomes" id="UP000828048">
    <property type="component" value="Chromosome 1"/>
</dbReference>
<gene>
    <name evidence="1" type="ORF">Vadar_006237</name>
</gene>
<reference evidence="1 2" key="1">
    <citation type="journal article" date="2021" name="Hortic Res">
        <title>High-quality reference genome and annotation aids understanding of berry development for evergreen blueberry (Vaccinium darrowii).</title>
        <authorList>
            <person name="Yu J."/>
            <person name="Hulse-Kemp A.M."/>
            <person name="Babiker E."/>
            <person name="Staton M."/>
        </authorList>
    </citation>
    <scope>NUCLEOTIDE SEQUENCE [LARGE SCALE GENOMIC DNA]</scope>
    <source>
        <strain evidence="2">cv. NJ 8807/NJ 8810</strain>
        <tissue evidence="1">Young leaf</tissue>
    </source>
</reference>
<organism evidence="1 2">
    <name type="scientific">Vaccinium darrowii</name>
    <dbReference type="NCBI Taxonomy" id="229202"/>
    <lineage>
        <taxon>Eukaryota</taxon>
        <taxon>Viridiplantae</taxon>
        <taxon>Streptophyta</taxon>
        <taxon>Embryophyta</taxon>
        <taxon>Tracheophyta</taxon>
        <taxon>Spermatophyta</taxon>
        <taxon>Magnoliopsida</taxon>
        <taxon>eudicotyledons</taxon>
        <taxon>Gunneridae</taxon>
        <taxon>Pentapetalae</taxon>
        <taxon>asterids</taxon>
        <taxon>Ericales</taxon>
        <taxon>Ericaceae</taxon>
        <taxon>Vaccinioideae</taxon>
        <taxon>Vaccinieae</taxon>
        <taxon>Vaccinium</taxon>
    </lineage>
</organism>
<dbReference type="EMBL" id="CM037151">
    <property type="protein sequence ID" value="KAH7842516.1"/>
    <property type="molecule type" value="Genomic_DNA"/>
</dbReference>
<comment type="caution">
    <text evidence="1">The sequence shown here is derived from an EMBL/GenBank/DDBJ whole genome shotgun (WGS) entry which is preliminary data.</text>
</comment>
<protein>
    <submittedName>
        <fullName evidence="1">Uncharacterized protein</fullName>
    </submittedName>
</protein>
<sequence>MASACVNNIGVSPDTFLDCPAAYPWLNPRISFGRDHSDESKLTGSKPPAPPVPEDNPTGPSDPDPDPEVFGPDFGGFEFRLLEDPVTMLPADELFSDGKLMPLQLSMIRPPVTATSEIGSPEMMKSHRRSDVSSLPDPYLFSPKAPRCSSRWKELLGLKKLYLNANAKHHQDSNRMASSSLPSHSCHNNSKSFKNFLHRKSSIDSSLSLPLLKDSDIETICMSSRLSLSSSSSGHEHDDLPRLSLDSEKPNMCPKNPNPNSNNNPPRVRLVRHRTLSSENTTARVGRSPIRRAPPDQTTAAAAAARGVSVDSPRMNSSGKIVFQGLERSSSSPSSLNGGPRFKHRGMERSYSANVRVTPVLNVPVCSLRGSSKSSSVFGFQLFSSQQKRDGGGCNGTGNRGQQSSNMRNRTVDHRA</sequence>